<proteinExistence type="predicted"/>
<organism evidence="1 2">
    <name type="scientific">Alligator mississippiensis</name>
    <name type="common">American alligator</name>
    <dbReference type="NCBI Taxonomy" id="8496"/>
    <lineage>
        <taxon>Eukaryota</taxon>
        <taxon>Metazoa</taxon>
        <taxon>Chordata</taxon>
        <taxon>Craniata</taxon>
        <taxon>Vertebrata</taxon>
        <taxon>Euteleostomi</taxon>
        <taxon>Archelosauria</taxon>
        <taxon>Archosauria</taxon>
        <taxon>Crocodylia</taxon>
        <taxon>Alligatoridae</taxon>
        <taxon>Alligatorinae</taxon>
        <taxon>Alligator</taxon>
    </lineage>
</organism>
<evidence type="ECO:0000313" key="1">
    <source>
        <dbReference type="EMBL" id="KYO47087.1"/>
    </source>
</evidence>
<sequence length="133" mass="15416">MDKIILKLYKVKLILTLQRQETEGFCETLQHLKDKKLCYRGPVLPSLRLEISCVWVARDQPKLARQAWAQMPRRRSPGSTPSSVYEYERPVTRQLWGHRFLNKGVQPLKGLESIYRKPVDNSLPGWGPSGKND</sequence>
<dbReference type="Proteomes" id="UP000050525">
    <property type="component" value="Unassembled WGS sequence"/>
</dbReference>
<protein>
    <submittedName>
        <fullName evidence="1">Uncharacterized protein</fullName>
    </submittedName>
</protein>
<reference evidence="1 2" key="1">
    <citation type="journal article" date="2012" name="Genome Biol.">
        <title>Sequencing three crocodilian genomes to illuminate the evolution of archosaurs and amniotes.</title>
        <authorList>
            <person name="St John J.A."/>
            <person name="Braun E.L."/>
            <person name="Isberg S.R."/>
            <person name="Miles L.G."/>
            <person name="Chong A.Y."/>
            <person name="Gongora J."/>
            <person name="Dalzell P."/>
            <person name="Moran C."/>
            <person name="Bed'hom B."/>
            <person name="Abzhanov A."/>
            <person name="Burgess S.C."/>
            <person name="Cooksey A.M."/>
            <person name="Castoe T.A."/>
            <person name="Crawford N.G."/>
            <person name="Densmore L.D."/>
            <person name="Drew J.C."/>
            <person name="Edwards S.V."/>
            <person name="Faircloth B.C."/>
            <person name="Fujita M.K."/>
            <person name="Greenwold M.J."/>
            <person name="Hoffmann F.G."/>
            <person name="Howard J.M."/>
            <person name="Iguchi T."/>
            <person name="Janes D.E."/>
            <person name="Khan S.Y."/>
            <person name="Kohno S."/>
            <person name="de Koning A.J."/>
            <person name="Lance S.L."/>
            <person name="McCarthy F.M."/>
            <person name="McCormack J.E."/>
            <person name="Merchant M.E."/>
            <person name="Peterson D.G."/>
            <person name="Pollock D.D."/>
            <person name="Pourmand N."/>
            <person name="Raney B.J."/>
            <person name="Roessler K.A."/>
            <person name="Sanford J.R."/>
            <person name="Sawyer R.H."/>
            <person name="Schmidt C.J."/>
            <person name="Triplett E.W."/>
            <person name="Tuberville T.D."/>
            <person name="Venegas-Anaya M."/>
            <person name="Howard J.T."/>
            <person name="Jarvis E.D."/>
            <person name="Guillette L.J.Jr."/>
            <person name="Glenn T.C."/>
            <person name="Green R.E."/>
            <person name="Ray D.A."/>
        </authorList>
    </citation>
    <scope>NUCLEOTIDE SEQUENCE [LARGE SCALE GENOMIC DNA]</scope>
    <source>
        <strain evidence="1">KSC_2009_1</strain>
    </source>
</reference>
<keyword evidence="2" id="KW-1185">Reference proteome</keyword>
<dbReference type="AlphaFoldDB" id="A0A151PDA3"/>
<comment type="caution">
    <text evidence="1">The sequence shown here is derived from an EMBL/GenBank/DDBJ whole genome shotgun (WGS) entry which is preliminary data.</text>
</comment>
<dbReference type="EMBL" id="AKHW03000483">
    <property type="protein sequence ID" value="KYO47087.1"/>
    <property type="molecule type" value="Genomic_DNA"/>
</dbReference>
<gene>
    <name evidence="1" type="ORF">Y1Q_0014002</name>
</gene>
<name>A0A151PDA3_ALLMI</name>
<accession>A0A151PDA3</accession>
<evidence type="ECO:0000313" key="2">
    <source>
        <dbReference type="Proteomes" id="UP000050525"/>
    </source>
</evidence>